<feature type="transmembrane region" description="Helical" evidence="2">
    <location>
        <begin position="114"/>
        <end position="133"/>
    </location>
</feature>
<sequence length="316" mass="34220">MTTPEPQPSADNASDSPLLRVAIWVAIGALIAAALVCVVWVLVGESNGLVGRAFLTIVLLTGFAGIAILEVHLAERRPLWFSLLSMGSWILALLIGAFLTWMPESSYFFGSSSLRVFSFFLIVLILQLALLHIRLYSRAYQRYRMTFTTVISYITMGLVAVLAVLLVLPLMLSEWVDFHSLYWRIVVAVAILGAVGTALVPLVNVLFAPKKPKHPAAPFGGASPSWTHAAAQATQHAAPTQSWPTYVDGFTPLPVMVDGTPDWNAYYTGYPSPGAIDPRVETWVPPKDDAPATGAAPESRAGYEGFPPPPPLPPRD</sequence>
<feature type="transmembrane region" description="Helical" evidence="2">
    <location>
        <begin position="145"/>
        <end position="169"/>
    </location>
</feature>
<comment type="caution">
    <text evidence="3">The sequence shown here is derived from an EMBL/GenBank/DDBJ whole genome shotgun (WGS) entry which is preliminary data.</text>
</comment>
<protein>
    <submittedName>
        <fullName evidence="3">Uncharacterized protein</fullName>
    </submittedName>
</protein>
<accession>A0A7W4V4F3</accession>
<keyword evidence="2" id="KW-1133">Transmembrane helix</keyword>
<organism evidence="3 4">
    <name type="scientific">Microbacterium endophyticum</name>
    <dbReference type="NCBI Taxonomy" id="1526412"/>
    <lineage>
        <taxon>Bacteria</taxon>
        <taxon>Bacillati</taxon>
        <taxon>Actinomycetota</taxon>
        <taxon>Actinomycetes</taxon>
        <taxon>Micrococcales</taxon>
        <taxon>Microbacteriaceae</taxon>
        <taxon>Microbacterium</taxon>
    </lineage>
</organism>
<dbReference type="Proteomes" id="UP000529310">
    <property type="component" value="Unassembled WGS sequence"/>
</dbReference>
<keyword evidence="2" id="KW-0812">Transmembrane</keyword>
<dbReference type="EMBL" id="JACHWQ010000007">
    <property type="protein sequence ID" value="MBB2976656.1"/>
    <property type="molecule type" value="Genomic_DNA"/>
</dbReference>
<feature type="compositionally biased region" description="Pro residues" evidence="1">
    <location>
        <begin position="306"/>
        <end position="316"/>
    </location>
</feature>
<gene>
    <name evidence="3" type="ORF">FHX49_002235</name>
</gene>
<evidence type="ECO:0000256" key="2">
    <source>
        <dbReference type="SAM" id="Phobius"/>
    </source>
</evidence>
<reference evidence="3 4" key="1">
    <citation type="submission" date="2020-08" db="EMBL/GenBank/DDBJ databases">
        <title>Sequencing the genomes of 1000 actinobacteria strains.</title>
        <authorList>
            <person name="Klenk H.-P."/>
        </authorList>
    </citation>
    <scope>NUCLEOTIDE SEQUENCE [LARGE SCALE GENOMIC DNA]</scope>
    <source>
        <strain evidence="3 4">DSM 27099</strain>
    </source>
</reference>
<keyword evidence="4" id="KW-1185">Reference proteome</keyword>
<name>A0A7W4V4F3_9MICO</name>
<feature type="region of interest" description="Disordered" evidence="1">
    <location>
        <begin position="277"/>
        <end position="316"/>
    </location>
</feature>
<keyword evidence="2" id="KW-0472">Membrane</keyword>
<feature type="transmembrane region" description="Helical" evidence="2">
    <location>
        <begin position="81"/>
        <end position="102"/>
    </location>
</feature>
<evidence type="ECO:0000256" key="1">
    <source>
        <dbReference type="SAM" id="MobiDB-lite"/>
    </source>
</evidence>
<feature type="transmembrane region" description="Helical" evidence="2">
    <location>
        <begin position="49"/>
        <end position="69"/>
    </location>
</feature>
<proteinExistence type="predicted"/>
<evidence type="ECO:0000313" key="4">
    <source>
        <dbReference type="Proteomes" id="UP000529310"/>
    </source>
</evidence>
<feature type="transmembrane region" description="Helical" evidence="2">
    <location>
        <begin position="181"/>
        <end position="207"/>
    </location>
</feature>
<dbReference type="AlphaFoldDB" id="A0A7W4V4F3"/>
<evidence type="ECO:0000313" key="3">
    <source>
        <dbReference type="EMBL" id="MBB2976656.1"/>
    </source>
</evidence>
<dbReference type="RefSeq" id="WP_165141462.1">
    <property type="nucleotide sequence ID" value="NZ_CP049255.1"/>
</dbReference>
<feature type="transmembrane region" description="Helical" evidence="2">
    <location>
        <begin position="21"/>
        <end position="43"/>
    </location>
</feature>